<sequence length="72" mass="8326">MQLGVSIAAVALHYRMNANLLRRWLKAHEERSAALAPQYFPRISLSNSMSRSLGILDRHGTFRRRHEEALPR</sequence>
<evidence type="ECO:0000313" key="2">
    <source>
        <dbReference type="Proteomes" id="UP000494115"/>
    </source>
</evidence>
<dbReference type="Proteomes" id="UP000494115">
    <property type="component" value="Unassembled WGS sequence"/>
</dbReference>
<organism evidence="1 2">
    <name type="scientific">Pararobbsia alpina</name>
    <dbReference type="NCBI Taxonomy" id="621374"/>
    <lineage>
        <taxon>Bacteria</taxon>
        <taxon>Pseudomonadati</taxon>
        <taxon>Pseudomonadota</taxon>
        <taxon>Betaproteobacteria</taxon>
        <taxon>Burkholderiales</taxon>
        <taxon>Burkholderiaceae</taxon>
        <taxon>Pararobbsia</taxon>
    </lineage>
</organism>
<gene>
    <name evidence="1" type="ORF">LMG28138_04519</name>
</gene>
<protein>
    <recommendedName>
        <fullName evidence="3">Transposase</fullName>
    </recommendedName>
</protein>
<proteinExistence type="predicted"/>
<name>A0A6S7CVK1_9BURK</name>
<dbReference type="EMBL" id="CADIKM010000031">
    <property type="protein sequence ID" value="CAB3798773.1"/>
    <property type="molecule type" value="Genomic_DNA"/>
</dbReference>
<reference evidence="1 2" key="1">
    <citation type="submission" date="2020-04" db="EMBL/GenBank/DDBJ databases">
        <authorList>
            <person name="De Canck E."/>
        </authorList>
    </citation>
    <scope>NUCLEOTIDE SEQUENCE [LARGE SCALE GENOMIC DNA]</scope>
    <source>
        <strain evidence="1 2">LMG 28138</strain>
    </source>
</reference>
<dbReference type="AlphaFoldDB" id="A0A6S7CVK1"/>
<accession>A0A6S7CVK1</accession>
<evidence type="ECO:0000313" key="1">
    <source>
        <dbReference type="EMBL" id="CAB3798773.1"/>
    </source>
</evidence>
<evidence type="ECO:0008006" key="3">
    <source>
        <dbReference type="Google" id="ProtNLM"/>
    </source>
</evidence>
<keyword evidence="2" id="KW-1185">Reference proteome</keyword>